<feature type="domain" description="Acylphosphatase-like" evidence="6">
    <location>
        <begin position="10"/>
        <end position="98"/>
    </location>
</feature>
<comment type="similarity">
    <text evidence="1 5">Belongs to the acylphosphatase family.</text>
</comment>
<dbReference type="InterPro" id="IPR001792">
    <property type="entry name" value="Acylphosphatase-like_dom"/>
</dbReference>
<proteinExistence type="inferred from homology"/>
<feature type="active site" evidence="4">
    <location>
        <position position="43"/>
    </location>
</feature>
<evidence type="ECO:0000256" key="2">
    <source>
        <dbReference type="ARBA" id="ARBA00012150"/>
    </source>
</evidence>
<dbReference type="EMBL" id="CP007243">
    <property type="protein sequence ID" value="AIA30626.1"/>
    <property type="molecule type" value="Genomic_DNA"/>
</dbReference>
<evidence type="ECO:0000259" key="6">
    <source>
        <dbReference type="PROSITE" id="PS51160"/>
    </source>
</evidence>
<dbReference type="AlphaFoldDB" id="A0A059XZB9"/>
<sequence>MSSGSSARVTEILKVTGQVQGVGYRAFVQRVATRLEVSGFVENRPDGSVYLEASGSPDVLEKLVALLRKGPPASTVLDVERKKLQETALHVGPFEIRRP</sequence>
<evidence type="ECO:0000313" key="7">
    <source>
        <dbReference type="EMBL" id="AIA30626.1"/>
    </source>
</evidence>
<name>A0A059XZB9_9BACT</name>
<dbReference type="RefSeq" id="WP_038505414.1">
    <property type="nucleotide sequence ID" value="NZ_CP007243.1"/>
</dbReference>
<gene>
    <name evidence="7" type="ORF">Y981_07275</name>
</gene>
<dbReference type="GO" id="GO:0003998">
    <property type="term" value="F:acylphosphatase activity"/>
    <property type="evidence" value="ECO:0007669"/>
    <property type="project" value="UniProtKB-EC"/>
</dbReference>
<reference evidence="8" key="1">
    <citation type="submission" date="2014-02" db="EMBL/GenBank/DDBJ databases">
        <title>Complete genome sequence and comparative genomic analysis of the nitrogen-fixing bacterium Leptospirillum ferriphilum YSK.</title>
        <authorList>
            <person name="Guo X."/>
            <person name="Yin H."/>
            <person name="Liang Y."/>
            <person name="Hu Q."/>
            <person name="Ma L."/>
            <person name="Xiao Y."/>
            <person name="Zhang X."/>
            <person name="Qiu G."/>
            <person name="Liu X."/>
        </authorList>
    </citation>
    <scope>NUCLEOTIDE SEQUENCE [LARGE SCALE GENOMIC DNA]</scope>
    <source>
        <strain evidence="8">YSK</strain>
    </source>
</reference>
<dbReference type="EC" id="3.6.1.7" evidence="2 4"/>
<reference evidence="7 8" key="2">
    <citation type="journal article" date="2015" name="Biomed. Res. Int.">
        <title>Effects of Arsenite Resistance on the Growth and Functional Gene Expression of Leptospirillum ferriphilum and Acidithiobacillus thiooxidans in Pure Culture and Coculture.</title>
        <authorList>
            <person name="Jiang H."/>
            <person name="Liang Y."/>
            <person name="Yin H."/>
            <person name="Xiao Y."/>
            <person name="Guo X."/>
            <person name="Xu Y."/>
            <person name="Hu Q."/>
            <person name="Liu H."/>
            <person name="Liu X."/>
        </authorList>
    </citation>
    <scope>NUCLEOTIDE SEQUENCE [LARGE SCALE GENOMIC DNA]</scope>
    <source>
        <strain evidence="7 8">YSK</strain>
    </source>
</reference>
<dbReference type="Gene3D" id="3.30.70.100">
    <property type="match status" value="1"/>
</dbReference>
<keyword evidence="4" id="KW-0378">Hydrolase</keyword>
<dbReference type="Pfam" id="PF00708">
    <property type="entry name" value="Acylphosphatase"/>
    <property type="match status" value="1"/>
</dbReference>
<dbReference type="PROSITE" id="PS51160">
    <property type="entry name" value="ACYLPHOSPHATASE_3"/>
    <property type="match status" value="1"/>
</dbReference>
<comment type="catalytic activity">
    <reaction evidence="3 4">
        <text>an acyl phosphate + H2O = a carboxylate + phosphate + H(+)</text>
        <dbReference type="Rhea" id="RHEA:14965"/>
        <dbReference type="ChEBI" id="CHEBI:15377"/>
        <dbReference type="ChEBI" id="CHEBI:15378"/>
        <dbReference type="ChEBI" id="CHEBI:29067"/>
        <dbReference type="ChEBI" id="CHEBI:43474"/>
        <dbReference type="ChEBI" id="CHEBI:59918"/>
        <dbReference type="EC" id="3.6.1.7"/>
    </reaction>
</comment>
<dbReference type="SUPFAM" id="SSF54975">
    <property type="entry name" value="Acylphosphatase/BLUF domain-like"/>
    <property type="match status" value="1"/>
</dbReference>
<evidence type="ECO:0000256" key="4">
    <source>
        <dbReference type="PROSITE-ProRule" id="PRU00520"/>
    </source>
</evidence>
<dbReference type="PANTHER" id="PTHR47268:SF4">
    <property type="entry name" value="ACYLPHOSPHATASE"/>
    <property type="match status" value="1"/>
</dbReference>
<evidence type="ECO:0000256" key="5">
    <source>
        <dbReference type="RuleBase" id="RU004168"/>
    </source>
</evidence>
<dbReference type="InterPro" id="IPR036046">
    <property type="entry name" value="Acylphosphatase-like_dom_sf"/>
</dbReference>
<protein>
    <recommendedName>
        <fullName evidence="2 4">acylphosphatase</fullName>
        <ecNumber evidence="2 4">3.6.1.7</ecNumber>
    </recommendedName>
</protein>
<feature type="active site" evidence="4">
    <location>
        <position position="25"/>
    </location>
</feature>
<accession>A0A059XZB9</accession>
<dbReference type="KEGG" id="lfp:Y981_07275"/>
<evidence type="ECO:0000256" key="3">
    <source>
        <dbReference type="ARBA" id="ARBA00047645"/>
    </source>
</evidence>
<dbReference type="InterPro" id="IPR020456">
    <property type="entry name" value="Acylphosphatase"/>
</dbReference>
<keyword evidence="8" id="KW-1185">Reference proteome</keyword>
<evidence type="ECO:0000313" key="8">
    <source>
        <dbReference type="Proteomes" id="UP000027059"/>
    </source>
</evidence>
<evidence type="ECO:0000256" key="1">
    <source>
        <dbReference type="ARBA" id="ARBA00005614"/>
    </source>
</evidence>
<dbReference type="HOGENOM" id="CLU_141932_1_1_0"/>
<dbReference type="PANTHER" id="PTHR47268">
    <property type="entry name" value="ACYLPHOSPHATASE"/>
    <property type="match status" value="1"/>
</dbReference>
<dbReference type="OrthoDB" id="5295388at2"/>
<dbReference type="Proteomes" id="UP000027059">
    <property type="component" value="Chromosome"/>
</dbReference>
<organism evidence="7 8">
    <name type="scientific">Leptospirillum ferriphilum YSK</name>
    <dbReference type="NCBI Taxonomy" id="1441628"/>
    <lineage>
        <taxon>Bacteria</taxon>
        <taxon>Pseudomonadati</taxon>
        <taxon>Nitrospirota</taxon>
        <taxon>Nitrospiria</taxon>
        <taxon>Nitrospirales</taxon>
        <taxon>Nitrospiraceae</taxon>
        <taxon>Leptospirillum</taxon>
    </lineage>
</organism>